<dbReference type="EMBL" id="VSSQ01095825">
    <property type="protein sequence ID" value="MPN39794.1"/>
    <property type="molecule type" value="Genomic_DNA"/>
</dbReference>
<keyword evidence="1" id="KW-0472">Membrane</keyword>
<comment type="caution">
    <text evidence="2">The sequence shown here is derived from an EMBL/GenBank/DDBJ whole genome shotgun (WGS) entry which is preliminary data.</text>
</comment>
<organism evidence="2">
    <name type="scientific">bioreactor metagenome</name>
    <dbReference type="NCBI Taxonomy" id="1076179"/>
    <lineage>
        <taxon>unclassified sequences</taxon>
        <taxon>metagenomes</taxon>
        <taxon>ecological metagenomes</taxon>
    </lineage>
</organism>
<dbReference type="AlphaFoldDB" id="A0A645HUG2"/>
<proteinExistence type="predicted"/>
<sequence>MSGGIEPAMISPLIEHRAGMPFHQRTQRILRDNRHTEAGNQLVDAMVDFPVHMVGPARQNHNLPLFLPGLGNNLITLGLHLLAVLLQLCICLGGSFLDFLKANFIIQLLP</sequence>
<keyword evidence="1" id="KW-0812">Transmembrane</keyword>
<gene>
    <name evidence="2" type="ORF">SDC9_187326</name>
</gene>
<name>A0A645HUG2_9ZZZZ</name>
<accession>A0A645HUG2</accession>
<reference evidence="2" key="1">
    <citation type="submission" date="2019-08" db="EMBL/GenBank/DDBJ databases">
        <authorList>
            <person name="Kucharzyk K."/>
            <person name="Murdoch R.W."/>
            <person name="Higgins S."/>
            <person name="Loffler F."/>
        </authorList>
    </citation>
    <scope>NUCLEOTIDE SEQUENCE</scope>
</reference>
<evidence type="ECO:0000256" key="1">
    <source>
        <dbReference type="SAM" id="Phobius"/>
    </source>
</evidence>
<protein>
    <submittedName>
        <fullName evidence="2">Uncharacterized protein</fullName>
    </submittedName>
</protein>
<evidence type="ECO:0000313" key="2">
    <source>
        <dbReference type="EMBL" id="MPN39794.1"/>
    </source>
</evidence>
<keyword evidence="1" id="KW-1133">Transmembrane helix</keyword>
<feature type="transmembrane region" description="Helical" evidence="1">
    <location>
        <begin position="74"/>
        <end position="100"/>
    </location>
</feature>